<evidence type="ECO:0000256" key="2">
    <source>
        <dbReference type="ARBA" id="ARBA00022617"/>
    </source>
</evidence>
<keyword evidence="6 7" id="KW-0503">Monooxygenase</keyword>
<gene>
    <name evidence="9" type="ORF">BST20_06405</name>
    <name evidence="8" type="ORF">MBRA_56800</name>
</gene>
<protein>
    <submittedName>
        <fullName evidence="8 9">Cytochrome</fullName>
    </submittedName>
</protein>
<dbReference type="EMBL" id="AP022607">
    <property type="protein sequence ID" value="BBZ15485.1"/>
    <property type="molecule type" value="Genomic_DNA"/>
</dbReference>
<dbReference type="GO" id="GO:0004497">
    <property type="term" value="F:monooxygenase activity"/>
    <property type="evidence" value="ECO:0007669"/>
    <property type="project" value="UniProtKB-KW"/>
</dbReference>
<dbReference type="InterPro" id="IPR001128">
    <property type="entry name" value="Cyt_P450"/>
</dbReference>
<evidence type="ECO:0000256" key="1">
    <source>
        <dbReference type="ARBA" id="ARBA00010617"/>
    </source>
</evidence>
<keyword evidence="2 7" id="KW-0349">Heme</keyword>
<dbReference type="EMBL" id="MVHM01000002">
    <property type="protein sequence ID" value="ORA40197.1"/>
    <property type="molecule type" value="Genomic_DNA"/>
</dbReference>
<reference evidence="8 11" key="2">
    <citation type="journal article" date="2019" name="Emerg. Microbes Infect.">
        <title>Comprehensive subspecies identification of 175 nontuberculous mycobacteria species based on 7547 genomic profiles.</title>
        <authorList>
            <person name="Matsumoto Y."/>
            <person name="Kinjo T."/>
            <person name="Motooka D."/>
            <person name="Nabeya D."/>
            <person name="Jung N."/>
            <person name="Uechi K."/>
            <person name="Horii T."/>
            <person name="Iida T."/>
            <person name="Fujita J."/>
            <person name="Nakamura S."/>
        </authorList>
    </citation>
    <scope>NUCLEOTIDE SEQUENCE [LARGE SCALE GENOMIC DNA]</scope>
    <source>
        <strain evidence="8 11">JCM 12687</strain>
        <plasmid evidence="8">pJCM12687</plasmid>
    </source>
</reference>
<dbReference type="AlphaFoldDB" id="A0A7I7WFB8"/>
<dbReference type="Proteomes" id="UP000192441">
    <property type="component" value="Unassembled WGS sequence"/>
</dbReference>
<reference evidence="8" key="3">
    <citation type="submission" date="2020-02" db="EMBL/GenBank/DDBJ databases">
        <authorList>
            <person name="Matsumoto Y."/>
            <person name="Motooka D."/>
            <person name="Nakamura S."/>
        </authorList>
    </citation>
    <scope>NUCLEOTIDE SEQUENCE</scope>
    <source>
        <strain evidence="8">JCM 12687</strain>
        <plasmid evidence="8">pJCM12687</plasmid>
    </source>
</reference>
<dbReference type="InterPro" id="IPR002397">
    <property type="entry name" value="Cyt_P450_B"/>
</dbReference>
<dbReference type="OrthoDB" id="3599725at2"/>
<evidence type="ECO:0000256" key="5">
    <source>
        <dbReference type="ARBA" id="ARBA00023004"/>
    </source>
</evidence>
<dbReference type="Pfam" id="PF00067">
    <property type="entry name" value="p450"/>
    <property type="match status" value="1"/>
</dbReference>
<keyword evidence="8" id="KW-0614">Plasmid</keyword>
<sequence length="402" mass="44753">MKTSQPACPITDDWLTNHFDHMSTDLGAALPEFLARMREICPVAHSDNYGGFWVITKYEDIFKIAQDWETFTSSEGVAVPPLPPGGIPNIPVEVDPPLQRVYKKLISPYLTPEAVARREQEVRAIAVGLIDKFIDSGQCEFMKAFAQPFPAVTLFELILNAPSDDVGRLADMATVATLPNHPDAAQAWGGTVQWINDFVDQRQKQPPRGDIVDGLLKAEIEGQPINRTEILGILQLLIVGGLDTTGGALGQMIIEFCRDPAIPALLRTKPELIPPAIEELLRLNAPMVAIARTATRDVEVGGRQIKKGDRIMMYWASANRDEEVFANPDSFDLERANKRYIAFGVGPHRCVGSNLARMNLRIALEEILRRLDDIRLQEGAEVEYHISFIREPAAVPITFKRR</sequence>
<dbReference type="Proteomes" id="UP000467379">
    <property type="component" value="Plasmid pJCM12687"/>
</dbReference>
<dbReference type="GO" id="GO:0005506">
    <property type="term" value="F:iron ion binding"/>
    <property type="evidence" value="ECO:0007669"/>
    <property type="project" value="InterPro"/>
</dbReference>
<evidence type="ECO:0000256" key="4">
    <source>
        <dbReference type="ARBA" id="ARBA00023002"/>
    </source>
</evidence>
<organism evidence="9 10">
    <name type="scientific">Mycobacterium branderi</name>
    <dbReference type="NCBI Taxonomy" id="43348"/>
    <lineage>
        <taxon>Bacteria</taxon>
        <taxon>Bacillati</taxon>
        <taxon>Actinomycetota</taxon>
        <taxon>Actinomycetes</taxon>
        <taxon>Mycobacteriales</taxon>
        <taxon>Mycobacteriaceae</taxon>
        <taxon>Mycobacterium</taxon>
    </lineage>
</organism>
<evidence type="ECO:0000256" key="3">
    <source>
        <dbReference type="ARBA" id="ARBA00022723"/>
    </source>
</evidence>
<evidence type="ECO:0000313" key="10">
    <source>
        <dbReference type="Proteomes" id="UP000192441"/>
    </source>
</evidence>
<proteinExistence type="inferred from homology"/>
<dbReference type="Gene3D" id="1.10.630.10">
    <property type="entry name" value="Cytochrome P450"/>
    <property type="match status" value="1"/>
</dbReference>
<evidence type="ECO:0000256" key="6">
    <source>
        <dbReference type="ARBA" id="ARBA00023033"/>
    </source>
</evidence>
<reference evidence="9 10" key="1">
    <citation type="submission" date="2016-12" db="EMBL/GenBank/DDBJ databases">
        <title>The new phylogeny of genus Mycobacterium.</title>
        <authorList>
            <person name="Tortoli E."/>
            <person name="Trovato A."/>
            <person name="Cirillo D.M."/>
        </authorList>
    </citation>
    <scope>NUCLEOTIDE SEQUENCE [LARGE SCALE GENOMIC DNA]</scope>
    <source>
        <strain evidence="9 10">DSM 44624</strain>
    </source>
</reference>
<evidence type="ECO:0000313" key="9">
    <source>
        <dbReference type="EMBL" id="ORA40197.1"/>
    </source>
</evidence>
<dbReference type="InterPro" id="IPR017972">
    <property type="entry name" value="Cyt_P450_CS"/>
</dbReference>
<dbReference type="PANTHER" id="PTHR46696:SF6">
    <property type="entry name" value="P450, PUTATIVE (EUROFUNG)-RELATED"/>
    <property type="match status" value="1"/>
</dbReference>
<keyword evidence="3 7" id="KW-0479">Metal-binding</keyword>
<dbReference type="PANTHER" id="PTHR46696">
    <property type="entry name" value="P450, PUTATIVE (EUROFUNG)-RELATED"/>
    <property type="match status" value="1"/>
</dbReference>
<keyword evidence="4 7" id="KW-0560">Oxidoreductase</keyword>
<comment type="similarity">
    <text evidence="1 7">Belongs to the cytochrome P450 family.</text>
</comment>
<keyword evidence="11" id="KW-1185">Reference proteome</keyword>
<dbReference type="PRINTS" id="PR00359">
    <property type="entry name" value="BP450"/>
</dbReference>
<dbReference type="PROSITE" id="PS00086">
    <property type="entry name" value="CYTOCHROME_P450"/>
    <property type="match status" value="1"/>
</dbReference>
<evidence type="ECO:0000256" key="7">
    <source>
        <dbReference type="RuleBase" id="RU000461"/>
    </source>
</evidence>
<name>A0A7I7WFB8_9MYCO</name>
<evidence type="ECO:0000313" key="8">
    <source>
        <dbReference type="EMBL" id="BBZ15485.1"/>
    </source>
</evidence>
<keyword evidence="5 7" id="KW-0408">Iron</keyword>
<dbReference type="SUPFAM" id="SSF48264">
    <property type="entry name" value="Cytochrome P450"/>
    <property type="match status" value="1"/>
</dbReference>
<evidence type="ECO:0000313" key="11">
    <source>
        <dbReference type="Proteomes" id="UP000467379"/>
    </source>
</evidence>
<geneLocation type="plasmid" evidence="8 11">
    <name>pJCM12687</name>
</geneLocation>
<dbReference type="GO" id="GO:0020037">
    <property type="term" value="F:heme binding"/>
    <property type="evidence" value="ECO:0007669"/>
    <property type="project" value="InterPro"/>
</dbReference>
<dbReference type="RefSeq" id="WP_083130579.1">
    <property type="nucleotide sequence ID" value="NZ_AP022607.1"/>
</dbReference>
<dbReference type="PRINTS" id="PR00385">
    <property type="entry name" value="P450"/>
</dbReference>
<dbReference type="GO" id="GO:0016705">
    <property type="term" value="F:oxidoreductase activity, acting on paired donors, with incorporation or reduction of molecular oxygen"/>
    <property type="evidence" value="ECO:0007669"/>
    <property type="project" value="InterPro"/>
</dbReference>
<dbReference type="InterPro" id="IPR036396">
    <property type="entry name" value="Cyt_P450_sf"/>
</dbReference>
<accession>A0A7I7WFB8</accession>